<dbReference type="Pfam" id="PF02569">
    <property type="entry name" value="Pantoate_ligase"/>
    <property type="match status" value="1"/>
</dbReference>
<evidence type="ECO:0000256" key="3">
    <source>
        <dbReference type="ARBA" id="ARBA00022598"/>
    </source>
</evidence>
<evidence type="ECO:0000313" key="10">
    <source>
        <dbReference type="Proteomes" id="UP000239872"/>
    </source>
</evidence>
<dbReference type="PANTHER" id="PTHR21299">
    <property type="entry name" value="CYTIDYLATE KINASE/PANTOATE-BETA-ALANINE LIGASE"/>
    <property type="match status" value="1"/>
</dbReference>
<sequence>MVIFKEAAQLGDFLRHKVENNLNIGFIPTMGALHSGHISLVKNAHAQGMFTVCSIFLNPTQFNDKKDYEQYPVSTDADIEMLLQAGCDVLFLPSVEEMYPGGTDKMKTYDFGYLDTILEGANRPGHFKGVGQIVSRLLDIVKPHTLYLGQKDYQQCMVIKKLIEILGLPSLNLVISPTLREQDGLAMSSRNRRLTEPQRALAALLYQCLVSIQTKQAGGNFAIVQKECTDLLIAKGFTPEYVALADANNLQLLSNYDNSVPMITLIAAKIGEIRLIDNILLQ</sequence>
<comment type="similarity">
    <text evidence="2 8">Belongs to the pantothenate synthetase family.</text>
</comment>
<gene>
    <name evidence="8" type="primary">panC</name>
    <name evidence="9" type="ORF">CJD36_005860</name>
</gene>
<dbReference type="EMBL" id="PPSL01000002">
    <property type="protein sequence ID" value="PQJ11326.1"/>
    <property type="molecule type" value="Genomic_DNA"/>
</dbReference>
<name>A0A2S7SXS1_9BACT</name>
<keyword evidence="3 8" id="KW-0436">Ligase</keyword>
<keyword evidence="10" id="KW-1185">Reference proteome</keyword>
<feature type="binding site" evidence="8">
    <location>
        <begin position="187"/>
        <end position="190"/>
    </location>
    <ligand>
        <name>ATP</name>
        <dbReference type="ChEBI" id="CHEBI:30616"/>
    </ligand>
</feature>
<dbReference type="InterPro" id="IPR014729">
    <property type="entry name" value="Rossmann-like_a/b/a_fold"/>
</dbReference>
<dbReference type="GO" id="GO:0005737">
    <property type="term" value="C:cytoplasm"/>
    <property type="evidence" value="ECO:0007669"/>
    <property type="project" value="UniProtKB-SubCell"/>
</dbReference>
<evidence type="ECO:0000256" key="1">
    <source>
        <dbReference type="ARBA" id="ARBA00004990"/>
    </source>
</evidence>
<dbReference type="SUPFAM" id="SSF52374">
    <property type="entry name" value="Nucleotidylyl transferase"/>
    <property type="match status" value="1"/>
</dbReference>
<dbReference type="RefSeq" id="WP_105038205.1">
    <property type="nucleotide sequence ID" value="NZ_PPSL01000002.1"/>
</dbReference>
<evidence type="ECO:0000256" key="6">
    <source>
        <dbReference type="ARBA" id="ARBA00022840"/>
    </source>
</evidence>
<dbReference type="GO" id="GO:0004592">
    <property type="term" value="F:pantoate-beta-alanine ligase activity"/>
    <property type="evidence" value="ECO:0007669"/>
    <property type="project" value="UniProtKB-UniRule"/>
</dbReference>
<comment type="subcellular location">
    <subcellularLocation>
        <location evidence="8">Cytoplasm</location>
    </subcellularLocation>
</comment>
<evidence type="ECO:0000256" key="7">
    <source>
        <dbReference type="ARBA" id="ARBA00048258"/>
    </source>
</evidence>
<feature type="binding site" evidence="8">
    <location>
        <begin position="30"/>
        <end position="37"/>
    </location>
    <ligand>
        <name>ATP</name>
        <dbReference type="ChEBI" id="CHEBI:30616"/>
    </ligand>
</feature>
<dbReference type="InterPro" id="IPR003721">
    <property type="entry name" value="Pantoate_ligase"/>
</dbReference>
<comment type="function">
    <text evidence="8">Catalyzes the condensation of pantoate with beta-alanine in an ATP-dependent reaction via a pantoyl-adenylate intermediate.</text>
</comment>
<dbReference type="EC" id="6.3.2.1" evidence="8"/>
<evidence type="ECO:0000256" key="4">
    <source>
        <dbReference type="ARBA" id="ARBA00022655"/>
    </source>
</evidence>
<keyword evidence="5 8" id="KW-0547">Nucleotide-binding</keyword>
<organism evidence="9 10">
    <name type="scientific">Flavipsychrobacter stenotrophus</name>
    <dbReference type="NCBI Taxonomy" id="2077091"/>
    <lineage>
        <taxon>Bacteria</taxon>
        <taxon>Pseudomonadati</taxon>
        <taxon>Bacteroidota</taxon>
        <taxon>Chitinophagia</taxon>
        <taxon>Chitinophagales</taxon>
        <taxon>Chitinophagaceae</taxon>
        <taxon>Flavipsychrobacter</taxon>
    </lineage>
</organism>
<feature type="binding site" evidence="8">
    <location>
        <begin position="149"/>
        <end position="152"/>
    </location>
    <ligand>
        <name>ATP</name>
        <dbReference type="ChEBI" id="CHEBI:30616"/>
    </ligand>
</feature>
<feature type="binding site" evidence="8">
    <location>
        <position position="61"/>
    </location>
    <ligand>
        <name>beta-alanine</name>
        <dbReference type="ChEBI" id="CHEBI:57966"/>
    </ligand>
</feature>
<dbReference type="Gene3D" id="3.30.1300.10">
    <property type="entry name" value="Pantoate-beta-alanine ligase, C-terminal domain"/>
    <property type="match status" value="1"/>
</dbReference>
<keyword evidence="4 8" id="KW-0566">Pantothenate biosynthesis</keyword>
<dbReference type="Proteomes" id="UP000239872">
    <property type="component" value="Unassembled WGS sequence"/>
</dbReference>
<evidence type="ECO:0000256" key="5">
    <source>
        <dbReference type="ARBA" id="ARBA00022741"/>
    </source>
</evidence>
<comment type="miscellaneous">
    <text evidence="8">The reaction proceeds by a bi uni uni bi ping pong mechanism.</text>
</comment>
<comment type="catalytic activity">
    <reaction evidence="7 8">
        <text>(R)-pantoate + beta-alanine + ATP = (R)-pantothenate + AMP + diphosphate + H(+)</text>
        <dbReference type="Rhea" id="RHEA:10912"/>
        <dbReference type="ChEBI" id="CHEBI:15378"/>
        <dbReference type="ChEBI" id="CHEBI:15980"/>
        <dbReference type="ChEBI" id="CHEBI:29032"/>
        <dbReference type="ChEBI" id="CHEBI:30616"/>
        <dbReference type="ChEBI" id="CHEBI:33019"/>
        <dbReference type="ChEBI" id="CHEBI:57966"/>
        <dbReference type="ChEBI" id="CHEBI:456215"/>
        <dbReference type="EC" id="6.3.2.1"/>
    </reaction>
</comment>
<dbReference type="GO" id="GO:0005524">
    <property type="term" value="F:ATP binding"/>
    <property type="evidence" value="ECO:0007669"/>
    <property type="project" value="UniProtKB-KW"/>
</dbReference>
<protein>
    <recommendedName>
        <fullName evidence="8">Pantothenate synthetase</fullName>
        <shortName evidence="8">PS</shortName>
        <ecNumber evidence="8">6.3.2.1</ecNumber>
    </recommendedName>
    <alternativeName>
        <fullName evidence="8">Pantoate--beta-alanine ligase</fullName>
    </alternativeName>
    <alternativeName>
        <fullName evidence="8">Pantoate-activating enzyme</fullName>
    </alternativeName>
</protein>
<dbReference type="InterPro" id="IPR042176">
    <property type="entry name" value="Pantoate_ligase_C"/>
</dbReference>
<keyword evidence="8" id="KW-0963">Cytoplasm</keyword>
<evidence type="ECO:0000256" key="8">
    <source>
        <dbReference type="HAMAP-Rule" id="MF_00158"/>
    </source>
</evidence>
<comment type="caution">
    <text evidence="9">The sequence shown here is derived from an EMBL/GenBank/DDBJ whole genome shotgun (WGS) entry which is preliminary data.</text>
</comment>
<accession>A0A2S7SXS1</accession>
<feature type="binding site" evidence="8">
    <location>
        <position position="179"/>
    </location>
    <ligand>
        <name>ATP</name>
        <dbReference type="ChEBI" id="CHEBI:30616"/>
    </ligand>
</feature>
<dbReference type="GO" id="GO:0015940">
    <property type="term" value="P:pantothenate biosynthetic process"/>
    <property type="evidence" value="ECO:0007669"/>
    <property type="project" value="UniProtKB-UniRule"/>
</dbReference>
<feature type="binding site" evidence="8">
    <location>
        <position position="155"/>
    </location>
    <ligand>
        <name>(R)-pantoate</name>
        <dbReference type="ChEBI" id="CHEBI:15980"/>
    </ligand>
</feature>
<dbReference type="PANTHER" id="PTHR21299:SF1">
    <property type="entry name" value="PANTOATE--BETA-ALANINE LIGASE"/>
    <property type="match status" value="1"/>
</dbReference>
<comment type="pathway">
    <text evidence="1 8">Cofactor biosynthesis; (R)-pantothenate biosynthesis; (R)-pantothenate from (R)-pantoate and beta-alanine: step 1/1.</text>
</comment>
<comment type="subunit">
    <text evidence="8">Homodimer.</text>
</comment>
<dbReference type="HAMAP" id="MF_00158">
    <property type="entry name" value="PanC"/>
    <property type="match status" value="1"/>
</dbReference>
<keyword evidence="6 8" id="KW-0067">ATP-binding</keyword>
<dbReference type="NCBIfam" id="TIGR00018">
    <property type="entry name" value="panC"/>
    <property type="match status" value="1"/>
</dbReference>
<dbReference type="AlphaFoldDB" id="A0A2S7SXS1"/>
<feature type="binding site" evidence="8">
    <location>
        <position position="61"/>
    </location>
    <ligand>
        <name>(R)-pantoate</name>
        <dbReference type="ChEBI" id="CHEBI:15980"/>
    </ligand>
</feature>
<dbReference type="UniPathway" id="UPA00028">
    <property type="reaction ID" value="UER00005"/>
</dbReference>
<proteinExistence type="inferred from homology"/>
<dbReference type="OrthoDB" id="9773087at2"/>
<dbReference type="Gene3D" id="3.40.50.620">
    <property type="entry name" value="HUPs"/>
    <property type="match status" value="1"/>
</dbReference>
<evidence type="ECO:0000313" key="9">
    <source>
        <dbReference type="EMBL" id="PQJ11326.1"/>
    </source>
</evidence>
<evidence type="ECO:0000256" key="2">
    <source>
        <dbReference type="ARBA" id="ARBA00009256"/>
    </source>
</evidence>
<feature type="active site" description="Proton donor" evidence="8">
    <location>
        <position position="37"/>
    </location>
</feature>
<reference evidence="9 10" key="1">
    <citation type="submission" date="2018-01" db="EMBL/GenBank/DDBJ databases">
        <title>A novel member of the phylum Bacteroidetes isolated from glacier ice.</title>
        <authorList>
            <person name="Liu Q."/>
            <person name="Xin Y.-H."/>
        </authorList>
    </citation>
    <scope>NUCLEOTIDE SEQUENCE [LARGE SCALE GENOMIC DNA]</scope>
    <source>
        <strain evidence="9 10">RB1R16</strain>
    </source>
</reference>